<dbReference type="Pfam" id="PF06776">
    <property type="entry name" value="IalB"/>
    <property type="match status" value="1"/>
</dbReference>
<evidence type="ECO:0000313" key="1">
    <source>
        <dbReference type="EMBL" id="KCZ52250.1"/>
    </source>
</evidence>
<dbReference type="PATRIC" id="fig|1280946.3.peg.3055"/>
<evidence type="ECO:0008006" key="3">
    <source>
        <dbReference type="Google" id="ProtNLM"/>
    </source>
</evidence>
<accession>A0A062U7Y1</accession>
<name>A0A062U7Y1_9PROT</name>
<comment type="caution">
    <text evidence="1">The sequence shown here is derived from an EMBL/GenBank/DDBJ whole genome shotgun (WGS) entry which is preliminary data.</text>
</comment>
<dbReference type="InterPro" id="IPR010642">
    <property type="entry name" value="Invasion_prot_B"/>
</dbReference>
<dbReference type="Gene3D" id="2.60.40.1880">
    <property type="entry name" value="Invasion associated locus B (IalB) protein"/>
    <property type="match status" value="1"/>
</dbReference>
<reference evidence="1 2" key="1">
    <citation type="journal article" date="2014" name="Antonie Van Leeuwenhoek">
        <title>Hyphomonas beringensis sp. nov. and Hyphomonas chukchiensis sp. nov., isolated from surface seawater of the Bering Sea and Chukchi Sea.</title>
        <authorList>
            <person name="Li C."/>
            <person name="Lai Q."/>
            <person name="Li G."/>
            <person name="Dong C."/>
            <person name="Wang J."/>
            <person name="Liao Y."/>
            <person name="Shao Z."/>
        </authorList>
    </citation>
    <scope>NUCLEOTIDE SEQUENCE [LARGE SCALE GENOMIC DNA]</scope>
    <source>
        <strain evidence="1 2">25B14_1</strain>
    </source>
</reference>
<dbReference type="AlphaFoldDB" id="A0A062U7Y1"/>
<protein>
    <recommendedName>
        <fullName evidence="3">Invasion associated locus B family protein</fullName>
    </recommendedName>
</protein>
<keyword evidence="2" id="KW-1185">Reference proteome</keyword>
<dbReference type="EMBL" id="AWFF01000070">
    <property type="protein sequence ID" value="KCZ52250.1"/>
    <property type="molecule type" value="Genomic_DNA"/>
</dbReference>
<evidence type="ECO:0000313" key="2">
    <source>
        <dbReference type="Proteomes" id="UP000027037"/>
    </source>
</evidence>
<proteinExistence type="predicted"/>
<dbReference type="InterPro" id="IPR038696">
    <property type="entry name" value="IalB_sf"/>
</dbReference>
<sequence length="198" mass="21327">MESGGSFRRERCVTQSLRFAPLAILALGMAILSASASPLQAHDERIFGDWVLMCVSDQEAQGIVPCEIVQAVFERGGEVPVLRLALAYAGDRDVFGMHMSLPADTQQSAGIVMRLNAEKDFEYVVSSCDASKCVGIDILYPDQILALTAADSAFVATVRADGSLRRVPISLRGLDAAIEAVTERNLAWATMRADYAAD</sequence>
<organism evidence="1 2">
    <name type="scientific">Hyphomonas beringensis</name>
    <dbReference type="NCBI Taxonomy" id="1280946"/>
    <lineage>
        <taxon>Bacteria</taxon>
        <taxon>Pseudomonadati</taxon>
        <taxon>Pseudomonadota</taxon>
        <taxon>Alphaproteobacteria</taxon>
        <taxon>Hyphomonadales</taxon>
        <taxon>Hyphomonadaceae</taxon>
        <taxon>Hyphomonas</taxon>
    </lineage>
</organism>
<dbReference type="STRING" id="1280946.HY29_18195"/>
<gene>
    <name evidence="1" type="ORF">HY29_18195</name>
</gene>
<dbReference type="Proteomes" id="UP000027037">
    <property type="component" value="Unassembled WGS sequence"/>
</dbReference>